<evidence type="ECO:0000259" key="6">
    <source>
        <dbReference type="PROSITE" id="PS51968"/>
    </source>
</evidence>
<dbReference type="InterPro" id="IPR007604">
    <property type="entry name" value="CP2"/>
</dbReference>
<dbReference type="EMBL" id="BAABUJ010000035">
    <property type="protein sequence ID" value="GAA5804523.1"/>
    <property type="molecule type" value="Genomic_DNA"/>
</dbReference>
<evidence type="ECO:0000313" key="7">
    <source>
        <dbReference type="EMBL" id="GAA5804523.1"/>
    </source>
</evidence>
<evidence type="ECO:0000256" key="5">
    <source>
        <dbReference type="ARBA" id="ARBA00023242"/>
    </source>
</evidence>
<keyword evidence="2" id="KW-0805">Transcription regulation</keyword>
<organism evidence="7 8">
    <name type="scientific">Helicostylum pulchrum</name>
    <dbReference type="NCBI Taxonomy" id="562976"/>
    <lineage>
        <taxon>Eukaryota</taxon>
        <taxon>Fungi</taxon>
        <taxon>Fungi incertae sedis</taxon>
        <taxon>Mucoromycota</taxon>
        <taxon>Mucoromycotina</taxon>
        <taxon>Mucoromycetes</taxon>
        <taxon>Mucorales</taxon>
        <taxon>Mucorineae</taxon>
        <taxon>Mucoraceae</taxon>
        <taxon>Helicostylum</taxon>
    </lineage>
</organism>
<dbReference type="InterPro" id="IPR057520">
    <property type="entry name" value="GRHL1/CP2_C"/>
</dbReference>
<dbReference type="PANTHER" id="PTHR11037">
    <property type="entry name" value="TRANSCRIPTION FACTOR CP2"/>
    <property type="match status" value="1"/>
</dbReference>
<keyword evidence="5" id="KW-0539">Nucleus</keyword>
<protein>
    <recommendedName>
        <fullName evidence="6">Grh/CP2 DB domain-containing protein</fullName>
    </recommendedName>
</protein>
<evidence type="ECO:0000313" key="8">
    <source>
        <dbReference type="Proteomes" id="UP001476247"/>
    </source>
</evidence>
<dbReference type="Pfam" id="PF04516">
    <property type="entry name" value="CP2"/>
    <property type="match status" value="1"/>
</dbReference>
<keyword evidence="4" id="KW-0804">Transcription</keyword>
<name>A0ABP9YC36_9FUNG</name>
<dbReference type="Proteomes" id="UP001476247">
    <property type="component" value="Unassembled WGS sequence"/>
</dbReference>
<dbReference type="PANTHER" id="PTHR11037:SF20">
    <property type="entry name" value="PROTEIN GRAINYHEAD"/>
    <property type="match status" value="1"/>
</dbReference>
<evidence type="ECO:0000256" key="4">
    <source>
        <dbReference type="ARBA" id="ARBA00023163"/>
    </source>
</evidence>
<dbReference type="InterPro" id="IPR040167">
    <property type="entry name" value="TF_CP2-like"/>
</dbReference>
<evidence type="ECO:0000256" key="2">
    <source>
        <dbReference type="ARBA" id="ARBA00023015"/>
    </source>
</evidence>
<evidence type="ECO:0000256" key="1">
    <source>
        <dbReference type="ARBA" id="ARBA00004123"/>
    </source>
</evidence>
<comment type="subcellular location">
    <subcellularLocation>
        <location evidence="1">Nucleus</location>
    </subcellularLocation>
</comment>
<dbReference type="Pfam" id="PF25416">
    <property type="entry name" value="GRHL1_C"/>
    <property type="match status" value="1"/>
</dbReference>
<accession>A0ABP9YC36</accession>
<keyword evidence="8" id="KW-1185">Reference proteome</keyword>
<proteinExistence type="predicted"/>
<comment type="caution">
    <text evidence="7">The sequence shown here is derived from an EMBL/GenBank/DDBJ whole genome shotgun (WGS) entry which is preliminary data.</text>
</comment>
<dbReference type="PROSITE" id="PS51968">
    <property type="entry name" value="GRH_CP2_DB"/>
    <property type="match status" value="1"/>
</dbReference>
<keyword evidence="3" id="KW-0238">DNA-binding</keyword>
<reference evidence="7 8" key="1">
    <citation type="submission" date="2024-04" db="EMBL/GenBank/DDBJ databases">
        <title>genome sequences of Mucor flavus KT1a and Helicostylum pulchrum KT1b strains isolation_sourced from the surface of a dry-aged beef.</title>
        <authorList>
            <person name="Toyotome T."/>
            <person name="Hosono M."/>
            <person name="Torimaru M."/>
            <person name="Fukuda K."/>
            <person name="Mikami N."/>
        </authorList>
    </citation>
    <scope>NUCLEOTIDE SEQUENCE [LARGE SCALE GENOMIC DNA]</scope>
    <source>
        <strain evidence="7 8">KT1b</strain>
    </source>
</reference>
<gene>
    <name evidence="7" type="ORF">HPULCUR_010021</name>
</gene>
<sequence>MINQGSSSPSFSSSDSSLSPYYQPIHHYNSPTLTQYFYPPLFMDSYPPHIQQIASPSSPIHCLPNKNNSSSIRYNVSLEAPTAASQKIDEPPLTYLNKGQYYNITLRDNNKFDGDIISVVSITFHDKNHRLGATDYWRFWLTQQKDAENARAVEIDITRSSGAQAIECRRFDRISFKWNGKLGASVHIRFNCLSTDFSRIKGVKGIPLRLQIESTQSHQSEPERTYCRIKLFRDKGAERKNKDDAKHIERQLEKNRGKNGEPHPLWLAFSPTIPVTLFREVIPPEDEESNYHHLEDARYSQEQSFAPAVKRSFTSFNNELQNDYIMPSVTPTALSIVPNAIGVDPNYVPQRRRRIAKLLLLVKFGACEVYRAIYLEHLTVKELIDKLVICMKIKKPVSGVLREIRSKDNNIIVEVNDEVVKDMTEGQPMFIEVSELQDGSLKLILNF</sequence>
<evidence type="ECO:0000256" key="3">
    <source>
        <dbReference type="ARBA" id="ARBA00023125"/>
    </source>
</evidence>
<feature type="domain" description="Grh/CP2 DB" evidence="6">
    <location>
        <begin position="70"/>
        <end position="295"/>
    </location>
</feature>